<dbReference type="InterPro" id="IPR015590">
    <property type="entry name" value="Aldehyde_DH_dom"/>
</dbReference>
<feature type="domain" description="Aldehyde dehydrogenase" evidence="4">
    <location>
        <begin position="27"/>
        <end position="492"/>
    </location>
</feature>
<dbReference type="CDD" id="cd07085">
    <property type="entry name" value="ALDH_F6_MMSDH"/>
    <property type="match status" value="1"/>
</dbReference>
<reference evidence="5" key="2">
    <citation type="submission" date="2021-01" db="EMBL/GenBank/DDBJ databases">
        <authorList>
            <person name="Kang M."/>
        </authorList>
    </citation>
    <scope>NUCLEOTIDE SEQUENCE</scope>
    <source>
        <strain evidence="5">KACC 17527</strain>
    </source>
</reference>
<organism evidence="5 6">
    <name type="scientific">Ramlibacter ginsenosidimutans</name>
    <dbReference type="NCBI Taxonomy" id="502333"/>
    <lineage>
        <taxon>Bacteria</taxon>
        <taxon>Pseudomonadati</taxon>
        <taxon>Pseudomonadota</taxon>
        <taxon>Betaproteobacteria</taxon>
        <taxon>Burkholderiales</taxon>
        <taxon>Comamonadaceae</taxon>
        <taxon>Ramlibacter</taxon>
    </lineage>
</organism>
<dbReference type="Gene3D" id="3.40.605.10">
    <property type="entry name" value="Aldehyde Dehydrogenase, Chain A, domain 1"/>
    <property type="match status" value="1"/>
</dbReference>
<dbReference type="GO" id="GO:0006574">
    <property type="term" value="P:L-valine catabolic process"/>
    <property type="evidence" value="ECO:0007669"/>
    <property type="project" value="TreeGrafter"/>
</dbReference>
<dbReference type="AlphaFoldDB" id="A0A934TS72"/>
<dbReference type="Pfam" id="PF00171">
    <property type="entry name" value="Aldedh"/>
    <property type="match status" value="1"/>
</dbReference>
<evidence type="ECO:0000256" key="1">
    <source>
        <dbReference type="ARBA" id="ARBA00013048"/>
    </source>
</evidence>
<proteinExistence type="predicted"/>
<dbReference type="PANTHER" id="PTHR43866:SF4">
    <property type="entry name" value="MALONATE-SEMIALDEHYDE DEHYDROGENASE"/>
    <property type="match status" value="1"/>
</dbReference>
<keyword evidence="3" id="KW-0520">NAD</keyword>
<protein>
    <recommendedName>
        <fullName evidence="1">methylmalonate-semialdehyde dehydrogenase (CoA acylating)</fullName>
        <ecNumber evidence="1">1.2.1.27</ecNumber>
    </recommendedName>
</protein>
<evidence type="ECO:0000313" key="6">
    <source>
        <dbReference type="Proteomes" id="UP000630528"/>
    </source>
</evidence>
<accession>A0A934TS72</accession>
<dbReference type="Proteomes" id="UP000630528">
    <property type="component" value="Unassembled WGS sequence"/>
</dbReference>
<dbReference type="GO" id="GO:0004491">
    <property type="term" value="F:methylmalonate-semialdehyde dehydrogenase (acylating, NAD) activity"/>
    <property type="evidence" value="ECO:0007669"/>
    <property type="project" value="UniProtKB-EC"/>
</dbReference>
<sequence length="512" mass="55030">MNAPDKSRPAALASIEHWINGRLVPGTSGRRSDVFNPAIGQVTGQVALASSAEVAQAVASAQAAFPAWADTPPIRRARVMFKFLELLNKHRDELARMITAEHGKVFTDAQGEVTRGVDIVEFACGIPQLLKGDYTDQVSTGIDNWTLRQPLGVVAGITPFNFPVMVPMWMYPVAIAAGNCFILKPSPLDPTPSIRMAELLKEAGLPDGVFNVVQGDKDAVDALLEHPDVKALSFVGSTPIAQKIYETGAKHGKRVQALGGAKNHMVVMPDADLDQAVDALIGSAFGSAGERCMAISVGILVGDAADRIMGKLAERTQALKVKNGTELDAEMGPIVTSVAHQRITGYIAQGESEGAKLVVDGRKFQGAKAGAGCEQGFWMGGTLFDGVKPDMKIYKEEIFGPVLGCVRVKDLKEATDLINAHEFGNGVSLFTRDGNTAREFSRRVQVGMVGVNVPIPVPMAWHGFGGWKKSLFGDMHAYGEEGVRFYTRQKSIMQRWPESISKGAEFVMPTAK</sequence>
<reference evidence="5" key="1">
    <citation type="journal article" date="2012" name="J. Microbiol. Biotechnol.">
        <title>Ramlibacter ginsenosidimutans sp. nov., with ginsenoside-converting activity.</title>
        <authorList>
            <person name="Wang L."/>
            <person name="An D.S."/>
            <person name="Kim S.G."/>
            <person name="Jin F.X."/>
            <person name="Kim S.C."/>
            <person name="Lee S.T."/>
            <person name="Im W.T."/>
        </authorList>
    </citation>
    <scope>NUCLEOTIDE SEQUENCE</scope>
    <source>
        <strain evidence="5">KACC 17527</strain>
    </source>
</reference>
<dbReference type="EMBL" id="JAEPWM010000002">
    <property type="protein sequence ID" value="MBK6005965.1"/>
    <property type="molecule type" value="Genomic_DNA"/>
</dbReference>
<evidence type="ECO:0000256" key="2">
    <source>
        <dbReference type="ARBA" id="ARBA00023002"/>
    </source>
</evidence>
<dbReference type="GO" id="GO:0006210">
    <property type="term" value="P:thymine catabolic process"/>
    <property type="evidence" value="ECO:0007669"/>
    <property type="project" value="TreeGrafter"/>
</dbReference>
<keyword evidence="6" id="KW-1185">Reference proteome</keyword>
<dbReference type="SUPFAM" id="SSF53720">
    <property type="entry name" value="ALDH-like"/>
    <property type="match status" value="1"/>
</dbReference>
<evidence type="ECO:0000256" key="3">
    <source>
        <dbReference type="ARBA" id="ARBA00023027"/>
    </source>
</evidence>
<dbReference type="InterPro" id="IPR016161">
    <property type="entry name" value="Ald_DH/histidinol_DH"/>
</dbReference>
<dbReference type="NCBIfam" id="TIGR01722">
    <property type="entry name" value="MMSDH"/>
    <property type="match status" value="1"/>
</dbReference>
<dbReference type="EC" id="1.2.1.27" evidence="1"/>
<dbReference type="PANTHER" id="PTHR43866">
    <property type="entry name" value="MALONATE-SEMIALDEHYDE DEHYDROGENASE"/>
    <property type="match status" value="1"/>
</dbReference>
<dbReference type="InterPro" id="IPR016160">
    <property type="entry name" value="Ald_DH_CS_CYS"/>
</dbReference>
<dbReference type="InterPro" id="IPR016162">
    <property type="entry name" value="Ald_DH_N"/>
</dbReference>
<name>A0A934TS72_9BURK</name>
<evidence type="ECO:0000313" key="5">
    <source>
        <dbReference type="EMBL" id="MBK6005965.1"/>
    </source>
</evidence>
<dbReference type="FunFam" id="3.40.309.10:FF:000002">
    <property type="entry name" value="Methylmalonate-semialdehyde dehydrogenase (Acylating)"/>
    <property type="match status" value="1"/>
</dbReference>
<comment type="caution">
    <text evidence="5">The sequence shown here is derived from an EMBL/GenBank/DDBJ whole genome shotgun (WGS) entry which is preliminary data.</text>
</comment>
<dbReference type="RefSeq" id="WP_201167946.1">
    <property type="nucleotide sequence ID" value="NZ_JAEPWM010000002.1"/>
</dbReference>
<dbReference type="InterPro" id="IPR016163">
    <property type="entry name" value="Ald_DH_C"/>
</dbReference>
<dbReference type="InterPro" id="IPR010061">
    <property type="entry name" value="MeMal-semiAld_DH"/>
</dbReference>
<gene>
    <name evidence="5" type="ORF">JJB11_07645</name>
</gene>
<keyword evidence="2" id="KW-0560">Oxidoreductase</keyword>
<dbReference type="FunFam" id="3.40.605.10:FF:000003">
    <property type="entry name" value="Methylmalonate-semialdehyde dehydrogenase [acylating]"/>
    <property type="match status" value="1"/>
</dbReference>
<dbReference type="PROSITE" id="PS00070">
    <property type="entry name" value="ALDEHYDE_DEHYDR_CYS"/>
    <property type="match status" value="1"/>
</dbReference>
<dbReference type="Gene3D" id="3.40.309.10">
    <property type="entry name" value="Aldehyde Dehydrogenase, Chain A, domain 2"/>
    <property type="match status" value="1"/>
</dbReference>
<evidence type="ECO:0000259" key="4">
    <source>
        <dbReference type="Pfam" id="PF00171"/>
    </source>
</evidence>